<name>A0A3R7FSL7_CLOSI</name>
<protein>
    <submittedName>
        <fullName evidence="2">Uncharacterized protein</fullName>
    </submittedName>
</protein>
<keyword evidence="3" id="KW-1185">Reference proteome</keyword>
<dbReference type="EMBL" id="NIRI02000042">
    <property type="protein sequence ID" value="KAG5448176.1"/>
    <property type="molecule type" value="Genomic_DNA"/>
</dbReference>
<dbReference type="Gene3D" id="2.60.40.10">
    <property type="entry name" value="Immunoglobulins"/>
    <property type="match status" value="2"/>
</dbReference>
<dbReference type="Proteomes" id="UP000286415">
    <property type="component" value="Unassembled WGS sequence"/>
</dbReference>
<dbReference type="PANTHER" id="PTHR46708">
    <property type="entry name" value="TENASCIN"/>
    <property type="match status" value="1"/>
</dbReference>
<reference evidence="2 3" key="1">
    <citation type="journal article" date="2018" name="Biotechnol. Adv.">
        <title>Improved genomic resources and new bioinformatic workflow for the carcinogenic parasite Clonorchis sinensis: Biotechnological implications.</title>
        <authorList>
            <person name="Wang D."/>
            <person name="Korhonen P.K."/>
            <person name="Gasser R.B."/>
            <person name="Young N.D."/>
        </authorList>
    </citation>
    <scope>NUCLEOTIDE SEQUENCE [LARGE SCALE GENOMIC DNA]</scope>
    <source>
        <strain evidence="2">Cs-k2</strain>
    </source>
</reference>
<dbReference type="PANTHER" id="PTHR46708:SF2">
    <property type="entry name" value="FIBRONECTIN TYPE-III DOMAIN-CONTAINING PROTEIN"/>
    <property type="match status" value="1"/>
</dbReference>
<evidence type="ECO:0000256" key="1">
    <source>
        <dbReference type="ARBA" id="ARBA00022737"/>
    </source>
</evidence>
<dbReference type="InterPro" id="IPR036116">
    <property type="entry name" value="FN3_sf"/>
</dbReference>
<proteinExistence type="predicted"/>
<evidence type="ECO:0000313" key="2">
    <source>
        <dbReference type="EMBL" id="KAG5448176.1"/>
    </source>
</evidence>
<dbReference type="AlphaFoldDB" id="A0A3R7FSL7"/>
<dbReference type="InterPro" id="IPR013783">
    <property type="entry name" value="Ig-like_fold"/>
</dbReference>
<dbReference type="OrthoDB" id="261433at2759"/>
<dbReference type="PROSITE" id="PS50853">
    <property type="entry name" value="FN3"/>
    <property type="match status" value="1"/>
</dbReference>
<comment type="caution">
    <text evidence="2">The sequence shown here is derived from an EMBL/GenBank/DDBJ whole genome shotgun (WGS) entry which is preliminary data.</text>
</comment>
<dbReference type="InterPro" id="IPR003961">
    <property type="entry name" value="FN3_dom"/>
</dbReference>
<dbReference type="InterPro" id="IPR050991">
    <property type="entry name" value="ECM_Regulatory_Proteins"/>
</dbReference>
<evidence type="ECO:0000313" key="3">
    <source>
        <dbReference type="Proteomes" id="UP000286415"/>
    </source>
</evidence>
<reference evidence="2 3" key="2">
    <citation type="journal article" date="2021" name="Genomics">
        <title>High-quality reference genome for Clonorchis sinensis.</title>
        <authorList>
            <person name="Young N.D."/>
            <person name="Stroehlein A.J."/>
            <person name="Kinkar L."/>
            <person name="Wang T."/>
            <person name="Sohn W.M."/>
            <person name="Chang B.C.H."/>
            <person name="Kaur P."/>
            <person name="Weisz D."/>
            <person name="Dudchenko O."/>
            <person name="Aiden E.L."/>
            <person name="Korhonen P.K."/>
            <person name="Gasser R.B."/>
        </authorList>
    </citation>
    <scope>NUCLEOTIDE SEQUENCE [LARGE SCALE GENOMIC DNA]</scope>
    <source>
        <strain evidence="2">Cs-k2</strain>
    </source>
</reference>
<keyword evidence="1" id="KW-0677">Repeat</keyword>
<accession>A0A3R7FSL7</accession>
<dbReference type="SUPFAM" id="SSF49265">
    <property type="entry name" value="Fibronectin type III"/>
    <property type="match status" value="3"/>
</dbReference>
<sequence length="997" mass="112972">MWLNSVLVIVFLSAVQADFVAEPVFDIQLADDSFLVSWDRLPHAPDRYHIHLKVFEFLYSKISLSEPKGSKRILLENPCWEWQIEVHETIDEESKLLASSNNEKNLGYVRNVEFWPLPDSVLITWDNVSMCIPDELVVNVKSQADDVLEYKVSSSDGSLVVHPSDPLGLQDVCFSSVFQNTPSQEYTLCEKDVVLSHAHETSMSMKLEMTGDKINVTWRKPMQDFDTLNVAVVDLFGLIGLIEISINQTYYQFEGVDRCFQHTAALYGSRNHEEMKHLLSTGYYHPATAVYANLQAYLINSRLLVLWESSECVGPVTVISLVNQDGFTQATLYADRSSVGYFIPERLSQNVRKVCIYTEHNNEVMLAEMCTIPGTIIANSANALNLTVTNRENSFDLQWERNLRRMFLIVVRENQVIQVKKVTRDDTQSEVNRNGNCAFYQFFLLSSHQSELLGSADNAPMTLQIANIQSYRIDQDVLVKWETQGLCTVQYFNVTLRDLRGEESWYHSHLYSPGAVFADVRSNLEFYVEVSALDESNNLRVNEAKPIVYKMDHWNVTLKLLDSNSFNIMWNPAVTSPLMGYQLIWFQNNIYKGIHEIDPVRTNFTFNNVDLCHSYDFSLHGTDQAGVQFTLGQVFYVGGKPSLTFKGLETQVLRLDWSIPSECEPQRIRVYVEQNKQPWKVDTQLAGDKSVAIDGAQLCTNYEFRIIMQHQDGSERVSDPLSVTTFPENTLKPVPMVQIMKDGSVLVSWTARPGCNVTLTKILLNELGVGVEEYVISGEDSEIVILDAKPCSFYHVQLKIVYASGYVEDSVVVAANTFTTQFAPVMLSSYILDNQTRIRWDPSNTCNVLSYRLDVVDTKTGQVQIYADTKTSVNVPIDSATTLYQVTVSSLSPFGQTQLAPMQPVWPGRVPKKPSAPNVTAEGNYVKVHWNNLDVDHSIHSHKVTVFRPGKSVKHWIVPTKQNFIILEDVASTELPSFSIRAINQYGESQSSEVVQF</sequence>
<dbReference type="InParanoid" id="A0A3R7FSL7"/>
<organism evidence="2 3">
    <name type="scientific">Clonorchis sinensis</name>
    <name type="common">Chinese liver fluke</name>
    <dbReference type="NCBI Taxonomy" id="79923"/>
    <lineage>
        <taxon>Eukaryota</taxon>
        <taxon>Metazoa</taxon>
        <taxon>Spiralia</taxon>
        <taxon>Lophotrochozoa</taxon>
        <taxon>Platyhelminthes</taxon>
        <taxon>Trematoda</taxon>
        <taxon>Digenea</taxon>
        <taxon>Opisthorchiida</taxon>
        <taxon>Opisthorchiata</taxon>
        <taxon>Opisthorchiidae</taxon>
        <taxon>Clonorchis</taxon>
    </lineage>
</organism>
<gene>
    <name evidence="2" type="ORF">CSKR_105685</name>
</gene>